<name>A0ABD5WT62_9EURY</name>
<keyword evidence="3" id="KW-1185">Reference proteome</keyword>
<feature type="compositionally biased region" description="Low complexity" evidence="1">
    <location>
        <begin position="25"/>
        <end position="44"/>
    </location>
</feature>
<comment type="caution">
    <text evidence="2">The sequence shown here is derived from an EMBL/GenBank/DDBJ whole genome shotgun (WGS) entry which is preliminary data.</text>
</comment>
<protein>
    <recommendedName>
        <fullName evidence="4">Lipoprotein</fullName>
    </recommendedName>
</protein>
<dbReference type="Proteomes" id="UP001596388">
    <property type="component" value="Unassembled WGS sequence"/>
</dbReference>
<proteinExistence type="predicted"/>
<evidence type="ECO:0008006" key="4">
    <source>
        <dbReference type="Google" id="ProtNLM"/>
    </source>
</evidence>
<dbReference type="GeneID" id="79269455"/>
<evidence type="ECO:0000256" key="1">
    <source>
        <dbReference type="SAM" id="MobiDB-lite"/>
    </source>
</evidence>
<evidence type="ECO:0000313" key="3">
    <source>
        <dbReference type="Proteomes" id="UP001596388"/>
    </source>
</evidence>
<dbReference type="PROSITE" id="PS51257">
    <property type="entry name" value="PROKAR_LIPOPROTEIN"/>
    <property type="match status" value="1"/>
</dbReference>
<dbReference type="EMBL" id="JBHTAG010000002">
    <property type="protein sequence ID" value="MFC7096655.1"/>
    <property type="molecule type" value="Genomic_DNA"/>
</dbReference>
<accession>A0ABD5WT62</accession>
<organism evidence="2 3">
    <name type="scientific">Halobaculum marinum</name>
    <dbReference type="NCBI Taxonomy" id="3031996"/>
    <lineage>
        <taxon>Archaea</taxon>
        <taxon>Methanobacteriati</taxon>
        <taxon>Methanobacteriota</taxon>
        <taxon>Stenosarchaea group</taxon>
        <taxon>Halobacteria</taxon>
        <taxon>Halobacteriales</taxon>
        <taxon>Haloferacaceae</taxon>
        <taxon>Halobaculum</taxon>
    </lineage>
</organism>
<gene>
    <name evidence="2" type="ORF">ACFQKD_04990</name>
</gene>
<feature type="region of interest" description="Disordered" evidence="1">
    <location>
        <begin position="25"/>
        <end position="68"/>
    </location>
</feature>
<reference evidence="2 3" key="1">
    <citation type="journal article" date="2019" name="Int. J. Syst. Evol. Microbiol.">
        <title>The Global Catalogue of Microorganisms (GCM) 10K type strain sequencing project: providing services to taxonomists for standard genome sequencing and annotation.</title>
        <authorList>
            <consortium name="The Broad Institute Genomics Platform"/>
            <consortium name="The Broad Institute Genome Sequencing Center for Infectious Disease"/>
            <person name="Wu L."/>
            <person name="Ma J."/>
        </authorList>
    </citation>
    <scope>NUCLEOTIDE SEQUENCE [LARGE SCALE GENOMIC DNA]</scope>
    <source>
        <strain evidence="2 3">DT55</strain>
    </source>
</reference>
<dbReference type="RefSeq" id="WP_276238881.1">
    <property type="nucleotide sequence ID" value="NZ_CP119989.1"/>
</dbReference>
<evidence type="ECO:0000313" key="2">
    <source>
        <dbReference type="EMBL" id="MFC7096655.1"/>
    </source>
</evidence>
<dbReference type="AlphaFoldDB" id="A0ABD5WT62"/>
<sequence>MRRPPRALLACSLALALVAGCLGSPGTSSPSATTSPSADSTSLPGDPVVWPDGPKERPPAPATLNESSVGEYAETHEYRYVYNSLWFDPSTEVTLECDLDGVDRDRGAWRATVTCTGYSNSDGRTDNGTITGTPGPHADYFTQTWVYWIDRSDDGDTVVHRVDAAE</sequence>